<sequence>MKKTLVIAALIAASLSLTGCKDKGVYGTYKNAQYGLTLKLSEKNIEFKGQDYTVVKWDSDDEKKTYVAHSTINISKGNDMKWNFRFKKADGGVYYDGAFFKED</sequence>
<reference evidence="1 2" key="1">
    <citation type="submission" date="2020-05" db="EMBL/GenBank/DDBJ databases">
        <title>Whole Genome Sequences of Enterobacteriales Associated with the International Space Station.</title>
        <authorList>
            <person name="Bharadwaj A."/>
            <person name="Daudu R."/>
            <person name="Singh N."/>
            <person name="Wood J."/>
            <person name="Debieu M."/>
            <person name="Mason C."/>
            <person name="Wang C."/>
            <person name="Venkateswaran K."/>
        </authorList>
    </citation>
    <scope>NUCLEOTIDE SEQUENCE [LARGE SCALE GENOMIC DNA]</scope>
    <source>
        <strain evidence="1 2">IF5SW-B1</strain>
    </source>
</reference>
<evidence type="ECO:0008006" key="3">
    <source>
        <dbReference type="Google" id="ProtNLM"/>
    </source>
</evidence>
<dbReference type="AlphaFoldDB" id="A0A7Y6NIL2"/>
<dbReference type="EMBL" id="JABWPM010000041">
    <property type="protein sequence ID" value="NUY99068.1"/>
    <property type="molecule type" value="Genomic_DNA"/>
</dbReference>
<protein>
    <recommendedName>
        <fullName evidence="3">Lipoprotein</fullName>
    </recommendedName>
</protein>
<evidence type="ECO:0000313" key="1">
    <source>
        <dbReference type="EMBL" id="NUY99068.1"/>
    </source>
</evidence>
<gene>
    <name evidence="1" type="ORF">HU668_21760</name>
</gene>
<comment type="caution">
    <text evidence="1">The sequence shown here is derived from an EMBL/GenBank/DDBJ whole genome shotgun (WGS) entry which is preliminary data.</text>
</comment>
<proteinExistence type="predicted"/>
<dbReference type="Proteomes" id="UP000566985">
    <property type="component" value="Unassembled WGS sequence"/>
</dbReference>
<dbReference type="PROSITE" id="PS51257">
    <property type="entry name" value="PROKAR_LIPOPROTEIN"/>
    <property type="match status" value="1"/>
</dbReference>
<evidence type="ECO:0000313" key="2">
    <source>
        <dbReference type="Proteomes" id="UP000566985"/>
    </source>
</evidence>
<dbReference type="GeneID" id="57347813"/>
<accession>A0A7Y6NIL2</accession>
<dbReference type="RefSeq" id="WP_069729760.1">
    <property type="nucleotide sequence ID" value="NZ_JABWPE010000041.1"/>
</dbReference>
<organism evidence="1 2">
    <name type="scientific">Pantoea brenneri</name>
    <dbReference type="NCBI Taxonomy" id="472694"/>
    <lineage>
        <taxon>Bacteria</taxon>
        <taxon>Pseudomonadati</taxon>
        <taxon>Pseudomonadota</taxon>
        <taxon>Gammaproteobacteria</taxon>
        <taxon>Enterobacterales</taxon>
        <taxon>Erwiniaceae</taxon>
        <taxon>Pantoea</taxon>
    </lineage>
</organism>
<name>A0A7Y6NIL2_9GAMM</name>